<evidence type="ECO:0000256" key="10">
    <source>
        <dbReference type="RuleBase" id="RU363066"/>
    </source>
</evidence>
<gene>
    <name evidence="11" type="ORF">N864_06745</name>
</gene>
<dbReference type="GO" id="GO:0005524">
    <property type="term" value="F:ATP binding"/>
    <property type="evidence" value="ECO:0007669"/>
    <property type="project" value="UniProtKB-KW"/>
</dbReference>
<evidence type="ECO:0000313" key="12">
    <source>
        <dbReference type="Proteomes" id="UP000019494"/>
    </source>
</evidence>
<evidence type="ECO:0000256" key="8">
    <source>
        <dbReference type="ARBA" id="ARBA00023064"/>
    </source>
</evidence>
<evidence type="ECO:0000313" key="11">
    <source>
        <dbReference type="EMBL" id="EWT04707.1"/>
    </source>
</evidence>
<dbReference type="NCBIfam" id="TIGR01313">
    <property type="entry name" value="therm_gnt_kin"/>
    <property type="match status" value="1"/>
</dbReference>
<reference evidence="12" key="1">
    <citation type="submission" date="2013-08" db="EMBL/GenBank/DDBJ databases">
        <title>Intrasporangium oryzae NRRL B-24470.</title>
        <authorList>
            <person name="Liu H."/>
            <person name="Wang G."/>
        </authorList>
    </citation>
    <scope>NUCLEOTIDE SEQUENCE [LARGE SCALE GENOMIC DNA]</scope>
    <source>
        <strain evidence="12">Q5-1</strain>
    </source>
</reference>
<evidence type="ECO:0000256" key="7">
    <source>
        <dbReference type="ARBA" id="ARBA00022840"/>
    </source>
</evidence>
<dbReference type="PANTHER" id="PTHR43442">
    <property type="entry name" value="GLUCONOKINASE-RELATED"/>
    <property type="match status" value="1"/>
</dbReference>
<keyword evidence="8" id="KW-0311">Gluconate utilization</keyword>
<organism evidence="11 12">
    <name type="scientific">Intrasporangium chromatireducens Q5-1</name>
    <dbReference type="NCBI Taxonomy" id="584657"/>
    <lineage>
        <taxon>Bacteria</taxon>
        <taxon>Bacillati</taxon>
        <taxon>Actinomycetota</taxon>
        <taxon>Actinomycetes</taxon>
        <taxon>Micrococcales</taxon>
        <taxon>Intrasporangiaceae</taxon>
        <taxon>Intrasporangium</taxon>
    </lineage>
</organism>
<comment type="caution">
    <text evidence="11">The sequence shown here is derived from an EMBL/GenBank/DDBJ whole genome shotgun (WGS) entry which is preliminary data.</text>
</comment>
<evidence type="ECO:0000256" key="9">
    <source>
        <dbReference type="ARBA" id="ARBA00048090"/>
    </source>
</evidence>
<keyword evidence="5 10" id="KW-0547">Nucleotide-binding</keyword>
<name>W9GHR2_9MICO</name>
<accession>W9GHR2</accession>
<evidence type="ECO:0000256" key="5">
    <source>
        <dbReference type="ARBA" id="ARBA00022741"/>
    </source>
</evidence>
<dbReference type="OrthoDB" id="9795716at2"/>
<dbReference type="RefSeq" id="WP_034719764.1">
    <property type="nucleotide sequence ID" value="NZ_AWQS01000199.1"/>
</dbReference>
<evidence type="ECO:0000256" key="3">
    <source>
        <dbReference type="ARBA" id="ARBA00012054"/>
    </source>
</evidence>
<keyword evidence="6 10" id="KW-0418">Kinase</keyword>
<dbReference type="Gene3D" id="3.40.50.300">
    <property type="entry name" value="P-loop containing nucleotide triphosphate hydrolases"/>
    <property type="match status" value="1"/>
</dbReference>
<keyword evidence="7 10" id="KW-0067">ATP-binding</keyword>
<dbReference type="CDD" id="cd02021">
    <property type="entry name" value="GntK"/>
    <property type="match status" value="1"/>
</dbReference>
<dbReference type="PANTHER" id="PTHR43442:SF3">
    <property type="entry name" value="GLUCONOKINASE-RELATED"/>
    <property type="match status" value="1"/>
</dbReference>
<keyword evidence="12" id="KW-1185">Reference proteome</keyword>
<comment type="pathway">
    <text evidence="1">Carbohydrate acid metabolism.</text>
</comment>
<dbReference type="InterPro" id="IPR027417">
    <property type="entry name" value="P-loop_NTPase"/>
</dbReference>
<protein>
    <recommendedName>
        <fullName evidence="3 10">Gluconokinase</fullName>
        <ecNumber evidence="3 10">2.7.1.12</ecNumber>
    </recommendedName>
</protein>
<dbReference type="AlphaFoldDB" id="W9GHR2"/>
<dbReference type="InterPro" id="IPR006001">
    <property type="entry name" value="Therm_gnt_kin"/>
</dbReference>
<dbReference type="GO" id="GO:0046316">
    <property type="term" value="F:gluconokinase activity"/>
    <property type="evidence" value="ECO:0007669"/>
    <property type="project" value="UniProtKB-EC"/>
</dbReference>
<evidence type="ECO:0000256" key="1">
    <source>
        <dbReference type="ARBA" id="ARBA00004761"/>
    </source>
</evidence>
<dbReference type="PATRIC" id="fig|584657.3.peg.3414"/>
<dbReference type="Proteomes" id="UP000019494">
    <property type="component" value="Unassembled WGS sequence"/>
</dbReference>
<evidence type="ECO:0000256" key="6">
    <source>
        <dbReference type="ARBA" id="ARBA00022777"/>
    </source>
</evidence>
<sequence>MDAHPATETRPDVVVVMGVSGSGKTTVAKGIATLMGWEFAEGDAFHSEANVAKMHSGHPLTDDDRWPWLEAIGEWIGDKEARGESAVVTCSALRRAYRDLLRKGRPAVRFLHLTAPPALIEDRMQHRAGHFMPPTLLPSQLATLEPLASDEPGVEVVNEGTPAQVLHRSLAALGLPEPDQFA</sequence>
<dbReference type="EMBL" id="AWQS01000199">
    <property type="protein sequence ID" value="EWT04707.1"/>
    <property type="molecule type" value="Genomic_DNA"/>
</dbReference>
<evidence type="ECO:0000256" key="4">
    <source>
        <dbReference type="ARBA" id="ARBA00022679"/>
    </source>
</evidence>
<dbReference type="GO" id="GO:0005737">
    <property type="term" value="C:cytoplasm"/>
    <property type="evidence" value="ECO:0007669"/>
    <property type="project" value="TreeGrafter"/>
</dbReference>
<dbReference type="Pfam" id="PF13671">
    <property type="entry name" value="AAA_33"/>
    <property type="match status" value="1"/>
</dbReference>
<comment type="catalytic activity">
    <reaction evidence="9 10">
        <text>D-gluconate + ATP = 6-phospho-D-gluconate + ADP + H(+)</text>
        <dbReference type="Rhea" id="RHEA:19433"/>
        <dbReference type="ChEBI" id="CHEBI:15378"/>
        <dbReference type="ChEBI" id="CHEBI:18391"/>
        <dbReference type="ChEBI" id="CHEBI:30616"/>
        <dbReference type="ChEBI" id="CHEBI:58759"/>
        <dbReference type="ChEBI" id="CHEBI:456216"/>
        <dbReference type="EC" id="2.7.1.12"/>
    </reaction>
</comment>
<dbReference type="FunFam" id="3.40.50.300:FF:000522">
    <property type="entry name" value="Gluconokinase"/>
    <property type="match status" value="1"/>
</dbReference>
<dbReference type="GO" id="GO:0019521">
    <property type="term" value="P:D-gluconate metabolic process"/>
    <property type="evidence" value="ECO:0007669"/>
    <property type="project" value="UniProtKB-KW"/>
</dbReference>
<proteinExistence type="inferred from homology"/>
<comment type="similarity">
    <text evidence="2 10">Belongs to the gluconokinase GntK/GntV family.</text>
</comment>
<keyword evidence="4 10" id="KW-0808">Transferase</keyword>
<dbReference type="SUPFAM" id="SSF52540">
    <property type="entry name" value="P-loop containing nucleoside triphosphate hydrolases"/>
    <property type="match status" value="1"/>
</dbReference>
<dbReference type="EC" id="2.7.1.12" evidence="3 10"/>
<evidence type="ECO:0000256" key="2">
    <source>
        <dbReference type="ARBA" id="ARBA00008420"/>
    </source>
</evidence>